<evidence type="ECO:0000256" key="1">
    <source>
        <dbReference type="SAM" id="MobiDB-lite"/>
    </source>
</evidence>
<comment type="caution">
    <text evidence="3">The sequence shown here is derived from an EMBL/GenBank/DDBJ whole genome shotgun (WGS) entry which is preliminary data.</text>
</comment>
<keyword evidence="2" id="KW-0812">Transmembrane</keyword>
<evidence type="ECO:0000313" key="4">
    <source>
        <dbReference type="Proteomes" id="UP001583177"/>
    </source>
</evidence>
<dbReference type="EMBL" id="JAWRVE010000093">
    <property type="protein sequence ID" value="KAL1860342.1"/>
    <property type="molecule type" value="Genomic_DNA"/>
</dbReference>
<gene>
    <name evidence="3" type="ORF">Daus18300_009255</name>
</gene>
<proteinExistence type="predicted"/>
<organism evidence="3 4">
    <name type="scientific">Diaporthe australafricana</name>
    <dbReference type="NCBI Taxonomy" id="127596"/>
    <lineage>
        <taxon>Eukaryota</taxon>
        <taxon>Fungi</taxon>
        <taxon>Dikarya</taxon>
        <taxon>Ascomycota</taxon>
        <taxon>Pezizomycotina</taxon>
        <taxon>Sordariomycetes</taxon>
        <taxon>Sordariomycetidae</taxon>
        <taxon>Diaporthales</taxon>
        <taxon>Diaporthaceae</taxon>
        <taxon>Diaporthe</taxon>
    </lineage>
</organism>
<dbReference type="Proteomes" id="UP001583177">
    <property type="component" value="Unassembled WGS sequence"/>
</dbReference>
<evidence type="ECO:0000256" key="2">
    <source>
        <dbReference type="SAM" id="Phobius"/>
    </source>
</evidence>
<evidence type="ECO:0000313" key="3">
    <source>
        <dbReference type="EMBL" id="KAL1860342.1"/>
    </source>
</evidence>
<feature type="transmembrane region" description="Helical" evidence="2">
    <location>
        <begin position="73"/>
        <end position="90"/>
    </location>
</feature>
<sequence length="134" mass="15624">MFATISRRAAQGAKPSSSAEYIRKIREMYPPKKVWPPDFKSLSPQEQLKFEKKFKRRLAIASERPRWVKAVKLVQLFTVTTVIVYAALFMDWKQENQPFDGFRKSLWNSLGYEYEPKSGGPKQKASPDFQPRAH</sequence>
<reference evidence="3 4" key="1">
    <citation type="journal article" date="2024" name="IMA Fungus">
        <title>IMA Genome - F19 : A genome assembly and annotation guide to empower mycologists, including annotated draft genome sequences of Ceratocystis pirilliformis, Diaporthe australafricana, Fusarium ophioides, Paecilomyces lecythidis, and Sporothrix stenoceras.</title>
        <authorList>
            <person name="Aylward J."/>
            <person name="Wilson A.M."/>
            <person name="Visagie C.M."/>
            <person name="Spraker J."/>
            <person name="Barnes I."/>
            <person name="Buitendag C."/>
            <person name="Ceriani C."/>
            <person name="Del Mar Angel L."/>
            <person name="du Plessis D."/>
            <person name="Fuchs T."/>
            <person name="Gasser K."/>
            <person name="Kramer D."/>
            <person name="Li W."/>
            <person name="Munsamy K."/>
            <person name="Piso A."/>
            <person name="Price J.L."/>
            <person name="Sonnekus B."/>
            <person name="Thomas C."/>
            <person name="van der Nest A."/>
            <person name="van Dijk A."/>
            <person name="van Heerden A."/>
            <person name="van Vuuren N."/>
            <person name="Yilmaz N."/>
            <person name="Duong T.A."/>
            <person name="van der Merwe N.A."/>
            <person name="Wingfield M.J."/>
            <person name="Wingfield B.D."/>
        </authorList>
    </citation>
    <scope>NUCLEOTIDE SEQUENCE [LARGE SCALE GENOMIC DNA]</scope>
    <source>
        <strain evidence="3 4">CMW 18300</strain>
    </source>
</reference>
<protein>
    <submittedName>
        <fullName evidence="3">Uncharacterized protein</fullName>
    </submittedName>
</protein>
<keyword evidence="4" id="KW-1185">Reference proteome</keyword>
<feature type="region of interest" description="Disordered" evidence="1">
    <location>
        <begin position="113"/>
        <end position="134"/>
    </location>
</feature>
<accession>A0ABR3WEQ5</accession>
<name>A0ABR3WEQ5_9PEZI</name>
<keyword evidence="2" id="KW-0472">Membrane</keyword>
<keyword evidence="2" id="KW-1133">Transmembrane helix</keyword>